<feature type="transmembrane region" description="Helical" evidence="4">
    <location>
        <begin position="44"/>
        <end position="62"/>
    </location>
</feature>
<comment type="caution">
    <text evidence="6">The sequence shown here is derived from an EMBL/GenBank/DDBJ whole genome shotgun (WGS) entry which is preliminary data.</text>
</comment>
<dbReference type="RefSeq" id="WP_209706510.1">
    <property type="nucleotide sequence ID" value="NZ_JAGIOO010000001.1"/>
</dbReference>
<feature type="transmembrane region" description="Helical" evidence="4">
    <location>
        <begin position="20"/>
        <end position="38"/>
    </location>
</feature>
<evidence type="ECO:0000256" key="1">
    <source>
        <dbReference type="ARBA" id="ARBA00022679"/>
    </source>
</evidence>
<proteinExistence type="predicted"/>
<keyword evidence="4" id="KW-1133">Transmembrane helix</keyword>
<keyword evidence="7" id="KW-1185">Reference proteome</keyword>
<dbReference type="PANTHER" id="PTHR24421:SF61">
    <property type="entry name" value="OXYGEN SENSOR HISTIDINE KINASE NREB"/>
    <property type="match status" value="1"/>
</dbReference>
<feature type="transmembrane region" description="Helical" evidence="4">
    <location>
        <begin position="119"/>
        <end position="138"/>
    </location>
</feature>
<evidence type="ECO:0000259" key="5">
    <source>
        <dbReference type="Pfam" id="PF02518"/>
    </source>
</evidence>
<gene>
    <name evidence="6" type="ORF">JOF53_001462</name>
</gene>
<dbReference type="InterPro" id="IPR036890">
    <property type="entry name" value="HATPase_C_sf"/>
</dbReference>
<dbReference type="InterPro" id="IPR050482">
    <property type="entry name" value="Sensor_HK_TwoCompSys"/>
</dbReference>
<keyword evidence="3" id="KW-0902">Two-component regulatory system</keyword>
<name>A0ABS5A7L8_9PSEU</name>
<dbReference type="GO" id="GO:0016301">
    <property type="term" value="F:kinase activity"/>
    <property type="evidence" value="ECO:0007669"/>
    <property type="project" value="UniProtKB-KW"/>
</dbReference>
<feature type="transmembrane region" description="Helical" evidence="4">
    <location>
        <begin position="144"/>
        <end position="164"/>
    </location>
</feature>
<accession>A0ABS5A7L8</accession>
<dbReference type="EMBL" id="JAGIOO010000001">
    <property type="protein sequence ID" value="MBP2472590.1"/>
    <property type="molecule type" value="Genomic_DNA"/>
</dbReference>
<keyword evidence="1" id="KW-0808">Transferase</keyword>
<dbReference type="PANTHER" id="PTHR24421">
    <property type="entry name" value="NITRATE/NITRITE SENSOR PROTEIN NARX-RELATED"/>
    <property type="match status" value="1"/>
</dbReference>
<evidence type="ECO:0000313" key="7">
    <source>
        <dbReference type="Proteomes" id="UP001519363"/>
    </source>
</evidence>
<dbReference type="Gene3D" id="3.30.565.10">
    <property type="entry name" value="Histidine kinase-like ATPase, C-terminal domain"/>
    <property type="match status" value="1"/>
</dbReference>
<sequence>MERQTGMQGPAVGEFQRAAFRFSLVIRTVVCLCAGVLAPFAAGFTVETITAAVVVNAWNLVLWRARGRWLLPADLTLMVALCLVQRYVEPIAAPSDGTSWVLVVVSVVSVSWQWRTRLVAGGVAVLVLAYAGGAALAADWDTGVPYGLWLFVEAALSRLLYVLVRRAARAADEAADAAELADREAEVAAARQREHREYLATLHDTGAATLMMVGAGVADGPAPWLSAQAARDVAALAERPRPDGEPVPLAPLLVREAESAPVSVDVRVDHQPVLPPEVATALARGVGEALRNVHRHAGTGRAQLSLTGAAGHVVVEVRDEGRGFVVEEVSGQRRGVANSVLARMDRVGGRGEVESVPGTGTTVRLEWPG</sequence>
<dbReference type="Proteomes" id="UP001519363">
    <property type="component" value="Unassembled WGS sequence"/>
</dbReference>
<dbReference type="SUPFAM" id="SSF55874">
    <property type="entry name" value="ATPase domain of HSP90 chaperone/DNA topoisomerase II/histidine kinase"/>
    <property type="match status" value="1"/>
</dbReference>
<keyword evidence="4" id="KW-0812">Transmembrane</keyword>
<dbReference type="InterPro" id="IPR003594">
    <property type="entry name" value="HATPase_dom"/>
</dbReference>
<dbReference type="Pfam" id="PF02518">
    <property type="entry name" value="HATPase_c"/>
    <property type="match status" value="1"/>
</dbReference>
<evidence type="ECO:0000256" key="3">
    <source>
        <dbReference type="ARBA" id="ARBA00023012"/>
    </source>
</evidence>
<keyword evidence="2 6" id="KW-0418">Kinase</keyword>
<feature type="domain" description="Histidine kinase/HSP90-like ATPase" evidence="5">
    <location>
        <begin position="279"/>
        <end position="368"/>
    </location>
</feature>
<evidence type="ECO:0000256" key="4">
    <source>
        <dbReference type="SAM" id="Phobius"/>
    </source>
</evidence>
<reference evidence="6 7" key="1">
    <citation type="submission" date="2021-03" db="EMBL/GenBank/DDBJ databases">
        <title>Sequencing the genomes of 1000 actinobacteria strains.</title>
        <authorList>
            <person name="Klenk H.-P."/>
        </authorList>
    </citation>
    <scope>NUCLEOTIDE SEQUENCE [LARGE SCALE GENOMIC DNA]</scope>
    <source>
        <strain evidence="6 7">DSM 44580</strain>
    </source>
</reference>
<keyword evidence="4" id="KW-0472">Membrane</keyword>
<evidence type="ECO:0000313" key="6">
    <source>
        <dbReference type="EMBL" id="MBP2472590.1"/>
    </source>
</evidence>
<evidence type="ECO:0000256" key="2">
    <source>
        <dbReference type="ARBA" id="ARBA00022777"/>
    </source>
</evidence>
<organism evidence="6 7">
    <name type="scientific">Crossiella equi</name>
    <dbReference type="NCBI Taxonomy" id="130796"/>
    <lineage>
        <taxon>Bacteria</taxon>
        <taxon>Bacillati</taxon>
        <taxon>Actinomycetota</taxon>
        <taxon>Actinomycetes</taxon>
        <taxon>Pseudonocardiales</taxon>
        <taxon>Pseudonocardiaceae</taxon>
        <taxon>Crossiella</taxon>
    </lineage>
</organism>
<protein>
    <submittedName>
        <fullName evidence="6">Signal transduction histidine kinase</fullName>
    </submittedName>
</protein>